<dbReference type="PROSITE" id="PS51918">
    <property type="entry name" value="RADICAL_SAM"/>
    <property type="match status" value="1"/>
</dbReference>
<evidence type="ECO:0000256" key="5">
    <source>
        <dbReference type="ARBA" id="ARBA00023004"/>
    </source>
</evidence>
<dbReference type="GO" id="GO:0003824">
    <property type="term" value="F:catalytic activity"/>
    <property type="evidence" value="ECO:0007669"/>
    <property type="project" value="InterPro"/>
</dbReference>
<keyword evidence="5" id="KW-0408">Iron</keyword>
<proteinExistence type="predicted"/>
<comment type="caution">
    <text evidence="8">The sequence shown here is derived from an EMBL/GenBank/DDBJ whole genome shotgun (WGS) entry which is preliminary data.</text>
</comment>
<evidence type="ECO:0000259" key="7">
    <source>
        <dbReference type="PROSITE" id="PS51918"/>
    </source>
</evidence>
<evidence type="ECO:0000256" key="1">
    <source>
        <dbReference type="ARBA" id="ARBA00001966"/>
    </source>
</evidence>
<keyword evidence="3" id="KW-0949">S-adenosyl-L-methionine</keyword>
<accession>A0A7C2V2K7</accession>
<evidence type="ECO:0000256" key="4">
    <source>
        <dbReference type="ARBA" id="ARBA00022723"/>
    </source>
</evidence>
<dbReference type="PANTHER" id="PTHR30544:SF5">
    <property type="entry name" value="RADICAL SAM CORE DOMAIN-CONTAINING PROTEIN"/>
    <property type="match status" value="1"/>
</dbReference>
<gene>
    <name evidence="8" type="ORF">ENO47_00760</name>
</gene>
<keyword evidence="6" id="KW-0411">Iron-sulfur</keyword>
<dbReference type="AlphaFoldDB" id="A0A7C2V2K7"/>
<comment type="cofactor">
    <cofactor evidence="1">
        <name>[4Fe-4S] cluster</name>
        <dbReference type="ChEBI" id="CHEBI:49883"/>
    </cofactor>
</comment>
<name>A0A7C2V2K7_9AQUI</name>
<dbReference type="GO" id="GO:0030488">
    <property type="term" value="P:tRNA methylation"/>
    <property type="evidence" value="ECO:0007669"/>
    <property type="project" value="TreeGrafter"/>
</dbReference>
<organism evidence="8">
    <name type="scientific">Hydrogenobacter sp</name>
    <dbReference type="NCBI Taxonomy" id="2152829"/>
    <lineage>
        <taxon>Bacteria</taxon>
        <taxon>Pseudomonadati</taxon>
        <taxon>Aquificota</taxon>
        <taxon>Aquificia</taxon>
        <taxon>Aquificales</taxon>
        <taxon>Aquificaceae</taxon>
        <taxon>Hydrogenobacter</taxon>
    </lineage>
</organism>
<dbReference type="Gene3D" id="3.20.20.70">
    <property type="entry name" value="Aldolase class I"/>
    <property type="match status" value="1"/>
</dbReference>
<dbReference type="SUPFAM" id="SSF102114">
    <property type="entry name" value="Radical SAM enzymes"/>
    <property type="match status" value="1"/>
</dbReference>
<reference evidence="8" key="1">
    <citation type="journal article" date="2020" name="mSystems">
        <title>Genome- and Community-Level Interaction Insights into Carbon Utilization and Element Cycling Functions of Hydrothermarchaeota in Hydrothermal Sediment.</title>
        <authorList>
            <person name="Zhou Z."/>
            <person name="Liu Y."/>
            <person name="Xu W."/>
            <person name="Pan J."/>
            <person name="Luo Z.H."/>
            <person name="Li M."/>
        </authorList>
    </citation>
    <scope>NUCLEOTIDE SEQUENCE [LARGE SCALE GENOMIC DNA]</scope>
    <source>
        <strain evidence="8">SpSt-132</strain>
    </source>
</reference>
<dbReference type="InterPro" id="IPR007197">
    <property type="entry name" value="rSAM"/>
</dbReference>
<dbReference type="GO" id="GO:0051539">
    <property type="term" value="F:4 iron, 4 sulfur cluster binding"/>
    <property type="evidence" value="ECO:0007669"/>
    <property type="project" value="UniProtKB-KW"/>
</dbReference>
<keyword evidence="2" id="KW-0004">4Fe-4S</keyword>
<dbReference type="InterPro" id="IPR013785">
    <property type="entry name" value="Aldolase_TIM"/>
</dbReference>
<sequence length="269" mass="30572">MKLLQDLSSDLNRLFLFELEDGKRVEAVFYRGDTLCISTQVGCAISCPFCLSGQEGLLRNLSFKELIGQYELLKDRVSIKRIAVAGIGEPLMNWEAVKEAFWYFKRFGLKVSFYTTGHPTKNLRELLKLPHSGVSISLHSTDESKRKRLLPHAGPLKELIETLKEELFSMSLRKKRKVSLAYLLLKGINDSPQDLLDLARLAKELSVGITLLRYNMTREGYEDVGDLAYEEAFLFLRSYGIRVTLSTRFRKDRLGGCGTLVVNRVLEGV</sequence>
<evidence type="ECO:0000256" key="3">
    <source>
        <dbReference type="ARBA" id="ARBA00022691"/>
    </source>
</evidence>
<dbReference type="GO" id="GO:0070475">
    <property type="term" value="P:rRNA base methylation"/>
    <property type="evidence" value="ECO:0007669"/>
    <property type="project" value="TreeGrafter"/>
</dbReference>
<dbReference type="EMBL" id="DSFP01000016">
    <property type="protein sequence ID" value="HEW45198.1"/>
    <property type="molecule type" value="Genomic_DNA"/>
</dbReference>
<keyword evidence="4" id="KW-0479">Metal-binding</keyword>
<dbReference type="GO" id="GO:0046872">
    <property type="term" value="F:metal ion binding"/>
    <property type="evidence" value="ECO:0007669"/>
    <property type="project" value="UniProtKB-KW"/>
</dbReference>
<dbReference type="Pfam" id="PF04055">
    <property type="entry name" value="Radical_SAM"/>
    <property type="match status" value="1"/>
</dbReference>
<protein>
    <submittedName>
        <fullName evidence="8">Radical SAM protein</fullName>
    </submittedName>
</protein>
<dbReference type="PANTHER" id="PTHR30544">
    <property type="entry name" value="23S RRNA METHYLTRANSFERASE"/>
    <property type="match status" value="1"/>
</dbReference>
<evidence type="ECO:0000256" key="6">
    <source>
        <dbReference type="ARBA" id="ARBA00023014"/>
    </source>
</evidence>
<evidence type="ECO:0000256" key="2">
    <source>
        <dbReference type="ARBA" id="ARBA00022485"/>
    </source>
</evidence>
<dbReference type="CDD" id="cd01335">
    <property type="entry name" value="Radical_SAM"/>
    <property type="match status" value="1"/>
</dbReference>
<feature type="domain" description="Radical SAM core" evidence="7">
    <location>
        <begin position="29"/>
        <end position="248"/>
    </location>
</feature>
<dbReference type="InterPro" id="IPR058240">
    <property type="entry name" value="rSAM_sf"/>
</dbReference>
<evidence type="ECO:0000313" key="8">
    <source>
        <dbReference type="EMBL" id="HEW45198.1"/>
    </source>
</evidence>
<dbReference type="InterPro" id="IPR040072">
    <property type="entry name" value="Methyltransferase_A"/>
</dbReference>
<dbReference type="SFLD" id="SFLDS00029">
    <property type="entry name" value="Radical_SAM"/>
    <property type="match status" value="1"/>
</dbReference>